<keyword evidence="8 10" id="KW-0811">Translocation</keyword>
<comment type="caution">
    <text evidence="12">The sequence shown here is derived from an EMBL/GenBank/DDBJ whole genome shotgun (WGS) entry which is preliminary data.</text>
</comment>
<dbReference type="PANTHER" id="PTHR34182">
    <property type="entry name" value="PROTEIN-EXPORT MEMBRANE PROTEIN SECG"/>
    <property type="match status" value="1"/>
</dbReference>
<evidence type="ECO:0000256" key="5">
    <source>
        <dbReference type="ARBA" id="ARBA00022692"/>
    </source>
</evidence>
<keyword evidence="9 10" id="KW-0472">Membrane</keyword>
<dbReference type="GO" id="GO:0005886">
    <property type="term" value="C:plasma membrane"/>
    <property type="evidence" value="ECO:0007669"/>
    <property type="project" value="UniProtKB-SubCell"/>
</dbReference>
<evidence type="ECO:0000256" key="11">
    <source>
        <dbReference type="SAM" id="MobiDB-lite"/>
    </source>
</evidence>
<sequence length="124" mass="12900">MHTAHIIVVSLTIIVSILLILVVLLQSSKGSGLASAFGIGMGAAQMLGVRRTADILSRTTTYLAVIFMLLCVVAEFTTRLGKDDQPSESIIQKNAPKTAPVLPSLPSSSSLPKGNVAPANDSGK</sequence>
<evidence type="ECO:0000256" key="2">
    <source>
        <dbReference type="ARBA" id="ARBA00008445"/>
    </source>
</evidence>
<keyword evidence="5 10" id="KW-0812">Transmembrane</keyword>
<dbReference type="PRINTS" id="PR01651">
    <property type="entry name" value="SECGEXPORT"/>
</dbReference>
<gene>
    <name evidence="12" type="primary">secG</name>
    <name evidence="12" type="ORF">D0433_06145</name>
</gene>
<keyword evidence="6 10" id="KW-0653">Protein transport</keyword>
<dbReference type="GO" id="GO:0015450">
    <property type="term" value="F:protein-transporting ATPase activity"/>
    <property type="evidence" value="ECO:0007669"/>
    <property type="project" value="UniProtKB-UniRule"/>
</dbReference>
<proteinExistence type="inferred from homology"/>
<evidence type="ECO:0000256" key="9">
    <source>
        <dbReference type="ARBA" id="ARBA00023136"/>
    </source>
</evidence>
<protein>
    <recommendedName>
        <fullName evidence="10">Protein-export membrane protein SecG</fullName>
    </recommendedName>
</protein>
<evidence type="ECO:0000313" key="13">
    <source>
        <dbReference type="Proteomes" id="UP000266389"/>
    </source>
</evidence>
<organism evidence="12 13">
    <name type="scientific">Candidatus Thermochlorobacter aerophilus</name>
    <dbReference type="NCBI Taxonomy" id="1868324"/>
    <lineage>
        <taxon>Bacteria</taxon>
        <taxon>Pseudomonadati</taxon>
        <taxon>Chlorobiota</taxon>
        <taxon>Chlorobiia</taxon>
        <taxon>Chlorobiales</taxon>
        <taxon>Candidatus Thermochlorobacteriaceae</taxon>
        <taxon>Candidatus Thermochlorobacter</taxon>
    </lineage>
</organism>
<feature type="transmembrane region" description="Helical" evidence="10">
    <location>
        <begin position="6"/>
        <end position="25"/>
    </location>
</feature>
<name>A0A395M1H8_9BACT</name>
<dbReference type="NCBIfam" id="TIGR00810">
    <property type="entry name" value="secG"/>
    <property type="match status" value="1"/>
</dbReference>
<comment type="function">
    <text evidence="10">Involved in protein export. Participates in an early event of protein translocation.</text>
</comment>
<dbReference type="Pfam" id="PF03840">
    <property type="entry name" value="SecG"/>
    <property type="match status" value="1"/>
</dbReference>
<feature type="transmembrane region" description="Helical" evidence="10">
    <location>
        <begin position="55"/>
        <end position="76"/>
    </location>
</feature>
<dbReference type="GO" id="GO:0043952">
    <property type="term" value="P:protein transport by the Sec complex"/>
    <property type="evidence" value="ECO:0007669"/>
    <property type="project" value="TreeGrafter"/>
</dbReference>
<dbReference type="PANTHER" id="PTHR34182:SF1">
    <property type="entry name" value="PROTEIN-EXPORT MEMBRANE PROTEIN SECG"/>
    <property type="match status" value="1"/>
</dbReference>
<evidence type="ECO:0000256" key="6">
    <source>
        <dbReference type="ARBA" id="ARBA00022927"/>
    </source>
</evidence>
<feature type="region of interest" description="Disordered" evidence="11">
    <location>
        <begin position="82"/>
        <end position="124"/>
    </location>
</feature>
<evidence type="ECO:0000256" key="7">
    <source>
        <dbReference type="ARBA" id="ARBA00022989"/>
    </source>
</evidence>
<evidence type="ECO:0000256" key="4">
    <source>
        <dbReference type="ARBA" id="ARBA00022475"/>
    </source>
</evidence>
<feature type="transmembrane region" description="Helical" evidence="10">
    <location>
        <begin position="32"/>
        <end position="49"/>
    </location>
</feature>
<dbReference type="EMBL" id="PHFL01000039">
    <property type="protein sequence ID" value="RFM24562.1"/>
    <property type="molecule type" value="Genomic_DNA"/>
</dbReference>
<dbReference type="InterPro" id="IPR004692">
    <property type="entry name" value="SecG"/>
</dbReference>
<evidence type="ECO:0000313" key="12">
    <source>
        <dbReference type="EMBL" id="RFM24562.1"/>
    </source>
</evidence>
<keyword evidence="3 10" id="KW-0813">Transport</keyword>
<comment type="similarity">
    <text evidence="2 10">Belongs to the SecG family.</text>
</comment>
<evidence type="ECO:0000256" key="3">
    <source>
        <dbReference type="ARBA" id="ARBA00022448"/>
    </source>
</evidence>
<feature type="compositionally biased region" description="Low complexity" evidence="11">
    <location>
        <begin position="102"/>
        <end position="112"/>
    </location>
</feature>
<evidence type="ECO:0000256" key="10">
    <source>
        <dbReference type="RuleBase" id="RU365087"/>
    </source>
</evidence>
<dbReference type="Proteomes" id="UP000266389">
    <property type="component" value="Unassembled WGS sequence"/>
</dbReference>
<reference evidence="12 13" key="1">
    <citation type="journal article" date="2011" name="ISME J.">
        <title>Community ecology of hot spring cyanobacterial mats: predominant populations and their functional potential.</title>
        <authorList>
            <person name="Klatt C.G."/>
            <person name="Wood J.M."/>
            <person name="Rusch D.B."/>
            <person name="Bateson M.M."/>
            <person name="Hamamura N."/>
            <person name="Heidelberg J.F."/>
            <person name="Grossman A.R."/>
            <person name="Bhaya D."/>
            <person name="Cohan F.M."/>
            <person name="Kuhl M."/>
            <person name="Bryant D.A."/>
            <person name="Ward D.M."/>
        </authorList>
    </citation>
    <scope>NUCLEOTIDE SEQUENCE [LARGE SCALE GENOMIC DNA]</scope>
    <source>
        <strain evidence="12">OS</strain>
    </source>
</reference>
<keyword evidence="7 10" id="KW-1133">Transmembrane helix</keyword>
<dbReference type="GO" id="GO:0065002">
    <property type="term" value="P:intracellular protein transmembrane transport"/>
    <property type="evidence" value="ECO:0007669"/>
    <property type="project" value="TreeGrafter"/>
</dbReference>
<dbReference type="AlphaFoldDB" id="A0A395M1H8"/>
<evidence type="ECO:0000256" key="8">
    <source>
        <dbReference type="ARBA" id="ARBA00023010"/>
    </source>
</evidence>
<evidence type="ECO:0000256" key="1">
    <source>
        <dbReference type="ARBA" id="ARBA00004651"/>
    </source>
</evidence>
<comment type="subcellular location">
    <subcellularLocation>
        <location evidence="1 10">Cell membrane</location>
        <topology evidence="1 10">Multi-pass membrane protein</topology>
    </subcellularLocation>
</comment>
<dbReference type="GO" id="GO:0009306">
    <property type="term" value="P:protein secretion"/>
    <property type="evidence" value="ECO:0007669"/>
    <property type="project" value="UniProtKB-UniRule"/>
</dbReference>
<comment type="caution">
    <text evidence="10">Lacks conserved residue(s) required for the propagation of feature annotation.</text>
</comment>
<accession>A0A395M1H8</accession>
<keyword evidence="4 10" id="KW-1003">Cell membrane</keyword>